<dbReference type="Pfam" id="PF00892">
    <property type="entry name" value="EamA"/>
    <property type="match status" value="2"/>
</dbReference>
<dbReference type="InterPro" id="IPR037185">
    <property type="entry name" value="EmrE-like"/>
</dbReference>
<dbReference type="Proteomes" id="UP001549313">
    <property type="component" value="Unassembled WGS sequence"/>
</dbReference>
<evidence type="ECO:0000313" key="9">
    <source>
        <dbReference type="Proteomes" id="UP001549313"/>
    </source>
</evidence>
<dbReference type="EMBL" id="JBEPTF010000007">
    <property type="protein sequence ID" value="MET4685476.1"/>
    <property type="molecule type" value="Genomic_DNA"/>
</dbReference>
<feature type="domain" description="EamA" evidence="7">
    <location>
        <begin position="9"/>
        <end position="143"/>
    </location>
</feature>
<dbReference type="InterPro" id="IPR000620">
    <property type="entry name" value="EamA_dom"/>
</dbReference>
<evidence type="ECO:0000256" key="1">
    <source>
        <dbReference type="ARBA" id="ARBA00004141"/>
    </source>
</evidence>
<feature type="transmembrane region" description="Helical" evidence="6">
    <location>
        <begin position="209"/>
        <end position="229"/>
    </location>
</feature>
<protein>
    <submittedName>
        <fullName evidence="8">Drug/metabolite transporter (DMT)-like permease</fullName>
    </submittedName>
</protein>
<keyword evidence="9" id="KW-1185">Reference proteome</keyword>
<feature type="transmembrane region" description="Helical" evidence="6">
    <location>
        <begin position="267"/>
        <end position="285"/>
    </location>
</feature>
<evidence type="ECO:0000256" key="4">
    <source>
        <dbReference type="ARBA" id="ARBA00022989"/>
    </source>
</evidence>
<keyword evidence="5 6" id="KW-0472">Membrane</keyword>
<dbReference type="PANTHER" id="PTHR22911">
    <property type="entry name" value="ACYL-MALONYL CONDENSING ENZYME-RELATED"/>
    <property type="match status" value="1"/>
</dbReference>
<feature type="transmembrane region" description="Helical" evidence="6">
    <location>
        <begin position="102"/>
        <end position="120"/>
    </location>
</feature>
<evidence type="ECO:0000313" key="8">
    <source>
        <dbReference type="EMBL" id="MET4685476.1"/>
    </source>
</evidence>
<evidence type="ECO:0000256" key="6">
    <source>
        <dbReference type="SAM" id="Phobius"/>
    </source>
</evidence>
<organism evidence="8 9">
    <name type="scientific">Brevundimonas faecalis</name>
    <dbReference type="NCBI Taxonomy" id="947378"/>
    <lineage>
        <taxon>Bacteria</taxon>
        <taxon>Pseudomonadati</taxon>
        <taxon>Pseudomonadota</taxon>
        <taxon>Alphaproteobacteria</taxon>
        <taxon>Caulobacterales</taxon>
        <taxon>Caulobacteraceae</taxon>
        <taxon>Brevundimonas</taxon>
    </lineage>
</organism>
<feature type="transmembrane region" description="Helical" evidence="6">
    <location>
        <begin position="241"/>
        <end position="261"/>
    </location>
</feature>
<feature type="domain" description="EamA" evidence="7">
    <location>
        <begin position="155"/>
        <end position="278"/>
    </location>
</feature>
<comment type="caution">
    <text evidence="8">The sequence shown here is derived from an EMBL/GenBank/DDBJ whole genome shotgun (WGS) entry which is preliminary data.</text>
</comment>
<feature type="transmembrane region" description="Helical" evidence="6">
    <location>
        <begin position="76"/>
        <end position="96"/>
    </location>
</feature>
<feature type="transmembrane region" description="Helical" evidence="6">
    <location>
        <begin position="185"/>
        <end position="203"/>
    </location>
</feature>
<sequence length="303" mass="31867">MRRHGTGYGMALRAAAALSFSLMYALMKWAATLEPVSAGEMVFYRSIFGLPVVLMWVLSLKGGLASISTRRPLVHLWRCALGVTGILLIFQGLRLLPLADATTIGFTAPIFATLLSIVFLREKVGRHRWTAVILGFLGVLVVLRPGMEGAPPLGGLLFALGGAFVAASVTVTLRQLGKTEKATAIVFWFFIACATVGGVLALIDGHSHSWPVLAVLAAGGLAGGLAQLLMTTSLQHAPVSALAPFDYLQMVGAVVLGWLLLSDAPTAATLAGAALIAGSGLYTAWREQVLKREITPPSPNPSV</sequence>
<evidence type="ECO:0000256" key="5">
    <source>
        <dbReference type="ARBA" id="ARBA00023136"/>
    </source>
</evidence>
<name>A0ABV2RFV4_9CAUL</name>
<dbReference type="RefSeq" id="WP_354090448.1">
    <property type="nucleotide sequence ID" value="NZ_JBEPTF010000007.1"/>
</dbReference>
<feature type="transmembrane region" description="Helical" evidence="6">
    <location>
        <begin position="12"/>
        <end position="31"/>
    </location>
</feature>
<reference evidence="8 9" key="1">
    <citation type="submission" date="2024-06" db="EMBL/GenBank/DDBJ databases">
        <title>Sorghum-associated microbial communities from plants grown in Nebraska, USA.</title>
        <authorList>
            <person name="Schachtman D."/>
        </authorList>
    </citation>
    <scope>NUCLEOTIDE SEQUENCE [LARGE SCALE GENOMIC DNA]</scope>
    <source>
        <strain evidence="8 9">2814</strain>
    </source>
</reference>
<comment type="similarity">
    <text evidence="2">Belongs to the drug/metabolite transporter (DMT) superfamily. 10 TMS drug/metabolite exporter (DME) (TC 2.A.7.3) family.</text>
</comment>
<dbReference type="Gene3D" id="1.10.3730.20">
    <property type="match status" value="1"/>
</dbReference>
<evidence type="ECO:0000256" key="2">
    <source>
        <dbReference type="ARBA" id="ARBA00009853"/>
    </source>
</evidence>
<evidence type="ECO:0000256" key="3">
    <source>
        <dbReference type="ARBA" id="ARBA00022692"/>
    </source>
</evidence>
<evidence type="ECO:0000259" key="7">
    <source>
        <dbReference type="Pfam" id="PF00892"/>
    </source>
</evidence>
<accession>A0ABV2RFV4</accession>
<dbReference type="SUPFAM" id="SSF103481">
    <property type="entry name" value="Multidrug resistance efflux transporter EmrE"/>
    <property type="match status" value="2"/>
</dbReference>
<feature type="transmembrane region" description="Helical" evidence="6">
    <location>
        <begin position="153"/>
        <end position="173"/>
    </location>
</feature>
<comment type="subcellular location">
    <subcellularLocation>
        <location evidence="1">Membrane</location>
        <topology evidence="1">Multi-pass membrane protein</topology>
    </subcellularLocation>
</comment>
<proteinExistence type="inferred from homology"/>
<keyword evidence="4 6" id="KW-1133">Transmembrane helix</keyword>
<feature type="transmembrane region" description="Helical" evidence="6">
    <location>
        <begin position="43"/>
        <end position="64"/>
    </location>
</feature>
<feature type="transmembrane region" description="Helical" evidence="6">
    <location>
        <begin position="129"/>
        <end position="147"/>
    </location>
</feature>
<dbReference type="PANTHER" id="PTHR22911:SF6">
    <property type="entry name" value="SOLUTE CARRIER FAMILY 35 MEMBER G1"/>
    <property type="match status" value="1"/>
</dbReference>
<keyword evidence="3 6" id="KW-0812">Transmembrane</keyword>
<gene>
    <name evidence="8" type="ORF">ABIE19_003429</name>
</gene>